<feature type="transmembrane region" description="Helical" evidence="5">
    <location>
        <begin position="37"/>
        <end position="57"/>
    </location>
</feature>
<dbReference type="OrthoDB" id="2107885at2759"/>
<organism evidence="6 7">
    <name type="scientific">Rhodotorula graminis (strain WP1)</name>
    <dbReference type="NCBI Taxonomy" id="578459"/>
    <lineage>
        <taxon>Eukaryota</taxon>
        <taxon>Fungi</taxon>
        <taxon>Dikarya</taxon>
        <taxon>Basidiomycota</taxon>
        <taxon>Pucciniomycotina</taxon>
        <taxon>Microbotryomycetes</taxon>
        <taxon>Sporidiobolales</taxon>
        <taxon>Sporidiobolaceae</taxon>
        <taxon>Rhodotorula</taxon>
    </lineage>
</organism>
<name>A0A194SDV1_RHOGW</name>
<proteinExistence type="predicted"/>
<evidence type="ECO:0000256" key="4">
    <source>
        <dbReference type="ARBA" id="ARBA00023136"/>
    </source>
</evidence>
<sequence length="300" mass="31742">MSSSATSSNDKAGLVKRQLDKGLEAAKADIKSVSSEGIAAAQSGAYVYPFYGIVYFARHPKLLESLKPLMVRSLSISLVTVSFMATFAYLPQVAVLAVVSGPLAFFAAVPLVLAEAYFIILFLHRTFLTPAVSERIFDAVLVQKGHAALVEKGRALDKRGGSVTLGKSLLSPVSRKFSAQGLVRYLVTLPLNLVPGVGTAVFLLLNGRKAGPAAHDRYFQLKKLDKQSRQSFVEKRSGAYTSFGAASILLGLIPVFGPVTAFTSAAGAALWAADLEKRNAGGEAGGEDQNIDVGVGHVEL</sequence>
<keyword evidence="7" id="KW-1185">Reference proteome</keyword>
<dbReference type="PANTHER" id="PTHR34292">
    <property type="entry name" value="OUTER SPORE WALL PROTEIN LDS1"/>
    <property type="match status" value="1"/>
</dbReference>
<dbReference type="GeneID" id="28973591"/>
<evidence type="ECO:0000256" key="3">
    <source>
        <dbReference type="ARBA" id="ARBA00022989"/>
    </source>
</evidence>
<evidence type="ECO:0000313" key="6">
    <source>
        <dbReference type="EMBL" id="KPV77606.1"/>
    </source>
</evidence>
<comment type="subcellular location">
    <subcellularLocation>
        <location evidence="1">Membrane</location>
        <topology evidence="1">Multi-pass membrane protein</topology>
    </subcellularLocation>
</comment>
<feature type="transmembrane region" description="Helical" evidence="5">
    <location>
        <begin position="248"/>
        <end position="273"/>
    </location>
</feature>
<gene>
    <name evidence="6" type="ORF">RHOBADRAFT_33768</name>
</gene>
<evidence type="ECO:0000256" key="5">
    <source>
        <dbReference type="SAM" id="Phobius"/>
    </source>
</evidence>
<dbReference type="OMA" id="GRYFQLK"/>
<evidence type="ECO:0000256" key="1">
    <source>
        <dbReference type="ARBA" id="ARBA00004141"/>
    </source>
</evidence>
<evidence type="ECO:0000256" key="2">
    <source>
        <dbReference type="ARBA" id="ARBA00022692"/>
    </source>
</evidence>
<feature type="transmembrane region" description="Helical" evidence="5">
    <location>
        <begin position="69"/>
        <end position="90"/>
    </location>
</feature>
<protein>
    <recommendedName>
        <fullName evidence="8">Outer spore wall protein RRT8</fullName>
    </recommendedName>
</protein>
<dbReference type="Pfam" id="PF07264">
    <property type="entry name" value="EI24"/>
    <property type="match status" value="1"/>
</dbReference>
<dbReference type="RefSeq" id="XP_018273655.1">
    <property type="nucleotide sequence ID" value="XM_018413142.1"/>
</dbReference>
<dbReference type="Proteomes" id="UP000053890">
    <property type="component" value="Unassembled WGS sequence"/>
</dbReference>
<feature type="transmembrane region" description="Helical" evidence="5">
    <location>
        <begin position="182"/>
        <end position="205"/>
    </location>
</feature>
<dbReference type="InterPro" id="IPR052786">
    <property type="entry name" value="Spore_wall_assembly"/>
</dbReference>
<dbReference type="EMBL" id="KQ474074">
    <property type="protein sequence ID" value="KPV77606.1"/>
    <property type="molecule type" value="Genomic_DNA"/>
</dbReference>
<evidence type="ECO:0000313" key="7">
    <source>
        <dbReference type="Proteomes" id="UP000053890"/>
    </source>
</evidence>
<accession>A0A194SDV1</accession>
<dbReference type="InterPro" id="IPR059112">
    <property type="entry name" value="CysZ/EI24"/>
</dbReference>
<feature type="transmembrane region" description="Helical" evidence="5">
    <location>
        <begin position="102"/>
        <end position="123"/>
    </location>
</feature>
<keyword evidence="3 5" id="KW-1133">Transmembrane helix</keyword>
<reference evidence="6 7" key="1">
    <citation type="journal article" date="2015" name="Front. Microbiol.">
        <title>Genome sequence of the plant growth promoting endophytic yeast Rhodotorula graminis WP1.</title>
        <authorList>
            <person name="Firrincieli A."/>
            <person name="Otillar R."/>
            <person name="Salamov A."/>
            <person name="Schmutz J."/>
            <person name="Khan Z."/>
            <person name="Redman R.S."/>
            <person name="Fleck N.D."/>
            <person name="Lindquist E."/>
            <person name="Grigoriev I.V."/>
            <person name="Doty S.L."/>
        </authorList>
    </citation>
    <scope>NUCLEOTIDE SEQUENCE [LARGE SCALE GENOMIC DNA]</scope>
    <source>
        <strain evidence="6 7">WP1</strain>
    </source>
</reference>
<keyword evidence="2 5" id="KW-0812">Transmembrane</keyword>
<dbReference type="STRING" id="578459.A0A194SDV1"/>
<dbReference type="PANTHER" id="PTHR34292:SF2">
    <property type="entry name" value="OUTER SPORE WALL PROTEIN LDS1"/>
    <property type="match status" value="1"/>
</dbReference>
<dbReference type="AlphaFoldDB" id="A0A194SDV1"/>
<keyword evidence="4 5" id="KW-0472">Membrane</keyword>
<evidence type="ECO:0008006" key="8">
    <source>
        <dbReference type="Google" id="ProtNLM"/>
    </source>
</evidence>